<sequence>MHSLQMARASAVLSRAQFFSLELATACRSISTSTTTRPTSVSPRSVTPACASCYTTQYPSSRRNMSSSPGLRSLNINNINPHVKAAEYAVRGELAIKSEELRIRVKENAPLPFDSVISANIGNPQQLDQKPITFFRQVLALVEHPKLLENEEALKSSFGYEQDAIDRAKWLLKEVGSVGAYSQSMGAPGIRQSVANFLEKRDGFAADKKDIYLTAGASSGVHTLLHVICAKPETGILTPIPQYPLYTATLSMLDARCVPYYLDETHGWDTSVPGMREAYEKATNEGTDVRALVVINPGNPTGASLSAQDIEEVIKFAAERKLVILADEVYQTNVFIGKFHSFKHALRVMQRRDPGLYDHVELASLNSVSKGMVGECGHRAGYYELVGWDSEVQDQIYKLASIMLCPPVIGQCLLEMVVNPPKEGDASYEMYHKEYNTIKDGLLERATALYEAFEQMEGVEVGEPQGSMYLFPTLHLPKKAQQAAKEAGKKPDDFYCLRLLDATGICVVPGSGFGQKPGTLHLRTTFLAPGTDWVSRWTKFHKDFMKEYS</sequence>
<evidence type="ECO:0000256" key="9">
    <source>
        <dbReference type="ARBA" id="ARBA00080525"/>
    </source>
</evidence>
<dbReference type="GO" id="GO:0008483">
    <property type="term" value="F:transaminase activity"/>
    <property type="evidence" value="ECO:0007669"/>
    <property type="project" value="UniProtKB-KW"/>
</dbReference>
<dbReference type="HOGENOM" id="CLU_014254_3_0_1"/>
<comment type="similarity">
    <text evidence="6">Belongs to the class-I pyridoxal-phosphate-dependent aminotransferase family. Alanine aminotransferase subfamily.</text>
</comment>
<proteinExistence type="inferred from homology"/>
<keyword evidence="5" id="KW-0663">Pyridoxal phosphate</keyword>
<dbReference type="AlphaFoldDB" id="A0A0D1WZR7"/>
<gene>
    <name evidence="11" type="ORF">PV11_08171</name>
</gene>
<dbReference type="Proteomes" id="UP000053599">
    <property type="component" value="Unassembled WGS sequence"/>
</dbReference>
<dbReference type="FunFam" id="3.40.640.10:FF:000012">
    <property type="entry name" value="alanine aminotransferase 2"/>
    <property type="match status" value="1"/>
</dbReference>
<keyword evidence="4" id="KW-0808">Transferase</keyword>
<evidence type="ECO:0000256" key="3">
    <source>
        <dbReference type="ARBA" id="ARBA00022576"/>
    </source>
</evidence>
<dbReference type="Pfam" id="PF00155">
    <property type="entry name" value="Aminotran_1_2"/>
    <property type="match status" value="1"/>
</dbReference>
<evidence type="ECO:0000256" key="8">
    <source>
        <dbReference type="ARBA" id="ARBA00078532"/>
    </source>
</evidence>
<feature type="domain" description="Aminotransferase class I/classII large" evidence="10">
    <location>
        <begin position="172"/>
        <end position="531"/>
    </location>
</feature>
<dbReference type="STRING" id="1016849.A0A0D1WZR7"/>
<dbReference type="OrthoDB" id="1732682at2759"/>
<dbReference type="GO" id="GO:0030170">
    <property type="term" value="F:pyridoxal phosphate binding"/>
    <property type="evidence" value="ECO:0007669"/>
    <property type="project" value="InterPro"/>
</dbReference>
<reference evidence="11 12" key="1">
    <citation type="submission" date="2015-01" db="EMBL/GenBank/DDBJ databases">
        <title>The Genome Sequence of Exophiala sideris CBS121828.</title>
        <authorList>
            <consortium name="The Broad Institute Genomics Platform"/>
            <person name="Cuomo C."/>
            <person name="de Hoog S."/>
            <person name="Gorbushina A."/>
            <person name="Stielow B."/>
            <person name="Teixiera M."/>
            <person name="Abouelleil A."/>
            <person name="Chapman S.B."/>
            <person name="Priest M."/>
            <person name="Young S.K."/>
            <person name="Wortman J."/>
            <person name="Nusbaum C."/>
            <person name="Birren B."/>
        </authorList>
    </citation>
    <scope>NUCLEOTIDE SEQUENCE [LARGE SCALE GENOMIC DNA]</scope>
    <source>
        <strain evidence="11 12">CBS 121828</strain>
    </source>
</reference>
<dbReference type="InterPro" id="IPR045088">
    <property type="entry name" value="ALAT1/2-like"/>
</dbReference>
<dbReference type="Gene3D" id="3.90.1150.10">
    <property type="entry name" value="Aspartate Aminotransferase, domain 1"/>
    <property type="match status" value="1"/>
</dbReference>
<dbReference type="PANTHER" id="PTHR11751">
    <property type="entry name" value="ALANINE AMINOTRANSFERASE"/>
    <property type="match status" value="1"/>
</dbReference>
<dbReference type="FunFam" id="3.90.1150.10:FF:000010">
    <property type="entry name" value="Alanine aminotransferase 2"/>
    <property type="match status" value="1"/>
</dbReference>
<evidence type="ECO:0000256" key="7">
    <source>
        <dbReference type="ARBA" id="ARBA00077894"/>
    </source>
</evidence>
<evidence type="ECO:0000313" key="11">
    <source>
        <dbReference type="EMBL" id="KIV80686.1"/>
    </source>
</evidence>
<dbReference type="Gene3D" id="1.10.287.1970">
    <property type="match status" value="1"/>
</dbReference>
<name>A0A0D1WZR7_9EURO</name>
<comment type="cofactor">
    <cofactor evidence="1">
        <name>pyridoxal 5'-phosphate</name>
        <dbReference type="ChEBI" id="CHEBI:597326"/>
    </cofactor>
</comment>
<dbReference type="FunFam" id="1.10.287.1970:FF:000001">
    <property type="entry name" value="Alanine aminotransferase 2"/>
    <property type="match status" value="1"/>
</dbReference>
<dbReference type="EMBL" id="KN846953">
    <property type="protein sequence ID" value="KIV80686.1"/>
    <property type="molecule type" value="Genomic_DNA"/>
</dbReference>
<evidence type="ECO:0000256" key="6">
    <source>
        <dbReference type="ARBA" id="ARBA00025785"/>
    </source>
</evidence>
<evidence type="ECO:0000313" key="12">
    <source>
        <dbReference type="Proteomes" id="UP000053599"/>
    </source>
</evidence>
<dbReference type="CDD" id="cd00609">
    <property type="entry name" value="AAT_like"/>
    <property type="match status" value="1"/>
</dbReference>
<organism evidence="11 12">
    <name type="scientific">Exophiala sideris</name>
    <dbReference type="NCBI Taxonomy" id="1016849"/>
    <lineage>
        <taxon>Eukaryota</taxon>
        <taxon>Fungi</taxon>
        <taxon>Dikarya</taxon>
        <taxon>Ascomycota</taxon>
        <taxon>Pezizomycotina</taxon>
        <taxon>Eurotiomycetes</taxon>
        <taxon>Chaetothyriomycetidae</taxon>
        <taxon>Chaetothyriales</taxon>
        <taxon>Herpotrichiellaceae</taxon>
        <taxon>Exophiala</taxon>
    </lineage>
</organism>
<evidence type="ECO:0000259" key="10">
    <source>
        <dbReference type="Pfam" id="PF00155"/>
    </source>
</evidence>
<evidence type="ECO:0000256" key="4">
    <source>
        <dbReference type="ARBA" id="ARBA00022679"/>
    </source>
</evidence>
<dbReference type="InterPro" id="IPR015421">
    <property type="entry name" value="PyrdxlP-dep_Trfase_major"/>
</dbReference>
<evidence type="ECO:0000256" key="5">
    <source>
        <dbReference type="ARBA" id="ARBA00022898"/>
    </source>
</evidence>
<dbReference type="InterPro" id="IPR015424">
    <property type="entry name" value="PyrdxlP-dep_Trfase"/>
</dbReference>
<dbReference type="InterPro" id="IPR015422">
    <property type="entry name" value="PyrdxlP-dep_Trfase_small"/>
</dbReference>
<protein>
    <recommendedName>
        <fullName evidence="7">Glutamate pyruvate transaminase</fullName>
    </recommendedName>
    <alternativeName>
        <fullName evidence="8">Glutamic--alanine transaminase</fullName>
    </alternativeName>
    <alternativeName>
        <fullName evidence="9">Glutamic--pyruvic transaminase</fullName>
    </alternativeName>
</protein>
<dbReference type="InterPro" id="IPR004839">
    <property type="entry name" value="Aminotransferase_I/II_large"/>
</dbReference>
<dbReference type="SUPFAM" id="SSF53383">
    <property type="entry name" value="PLP-dependent transferases"/>
    <property type="match status" value="1"/>
</dbReference>
<dbReference type="PANTHER" id="PTHR11751:SF29">
    <property type="entry name" value="ALANINE TRANSAMINASE"/>
    <property type="match status" value="1"/>
</dbReference>
<accession>A0A0D1WZR7</accession>
<dbReference type="GO" id="GO:0042853">
    <property type="term" value="P:L-alanine catabolic process"/>
    <property type="evidence" value="ECO:0007669"/>
    <property type="project" value="UniProtKB-UniPathway"/>
</dbReference>
<dbReference type="UniPathway" id="UPA00528">
    <property type="reaction ID" value="UER00586"/>
</dbReference>
<comment type="subunit">
    <text evidence="2">Homodimer.</text>
</comment>
<dbReference type="Gene3D" id="3.40.640.10">
    <property type="entry name" value="Type I PLP-dependent aspartate aminotransferase-like (Major domain)"/>
    <property type="match status" value="1"/>
</dbReference>
<evidence type="ECO:0000256" key="2">
    <source>
        <dbReference type="ARBA" id="ARBA00011738"/>
    </source>
</evidence>
<keyword evidence="3" id="KW-0032">Aminotransferase</keyword>
<evidence type="ECO:0000256" key="1">
    <source>
        <dbReference type="ARBA" id="ARBA00001933"/>
    </source>
</evidence>